<evidence type="ECO:0000313" key="3">
    <source>
        <dbReference type="Proteomes" id="UP000295416"/>
    </source>
</evidence>
<accession>A0A4R2P1A1</accession>
<keyword evidence="1" id="KW-0472">Membrane</keyword>
<evidence type="ECO:0000256" key="1">
    <source>
        <dbReference type="SAM" id="Phobius"/>
    </source>
</evidence>
<keyword evidence="1" id="KW-1133">Transmembrane helix</keyword>
<organism evidence="2 3">
    <name type="scientific">Scopulibacillus darangshiensis</name>
    <dbReference type="NCBI Taxonomy" id="442528"/>
    <lineage>
        <taxon>Bacteria</taxon>
        <taxon>Bacillati</taxon>
        <taxon>Bacillota</taxon>
        <taxon>Bacilli</taxon>
        <taxon>Bacillales</taxon>
        <taxon>Sporolactobacillaceae</taxon>
        <taxon>Scopulibacillus</taxon>
    </lineage>
</organism>
<proteinExistence type="predicted"/>
<name>A0A4R2P1A1_9BACL</name>
<dbReference type="OrthoDB" id="1625483at2"/>
<dbReference type="EMBL" id="SLXK01000017">
    <property type="protein sequence ID" value="TCP27838.1"/>
    <property type="molecule type" value="Genomic_DNA"/>
</dbReference>
<feature type="transmembrane region" description="Helical" evidence="1">
    <location>
        <begin position="34"/>
        <end position="56"/>
    </location>
</feature>
<comment type="caution">
    <text evidence="2">The sequence shown here is derived from an EMBL/GenBank/DDBJ whole genome shotgun (WGS) entry which is preliminary data.</text>
</comment>
<sequence length="150" mass="16663">MSEVSKAETSPVSNTNQSNYYVEILGDTVSPAHALFSILISTALGLGGFLAGKRIFPAIAEQKMVDSYSLLLGIVGCVVALILCALLFRPKRILTESQINDMDSEGLLKSLQVDLNEEYEVIKRDPMIRKEMEDLKIKDIFIPKEEDNKI</sequence>
<protein>
    <submittedName>
        <fullName evidence="2">Uncharacterized protein</fullName>
    </submittedName>
</protein>
<feature type="transmembrane region" description="Helical" evidence="1">
    <location>
        <begin position="68"/>
        <end position="88"/>
    </location>
</feature>
<gene>
    <name evidence="2" type="ORF">EV207_11765</name>
</gene>
<evidence type="ECO:0000313" key="2">
    <source>
        <dbReference type="EMBL" id="TCP27838.1"/>
    </source>
</evidence>
<keyword evidence="3" id="KW-1185">Reference proteome</keyword>
<reference evidence="2 3" key="1">
    <citation type="submission" date="2019-03" db="EMBL/GenBank/DDBJ databases">
        <title>Genomic Encyclopedia of Type Strains, Phase IV (KMG-IV): sequencing the most valuable type-strain genomes for metagenomic binning, comparative biology and taxonomic classification.</title>
        <authorList>
            <person name="Goeker M."/>
        </authorList>
    </citation>
    <scope>NUCLEOTIDE SEQUENCE [LARGE SCALE GENOMIC DNA]</scope>
    <source>
        <strain evidence="2 3">DSM 19377</strain>
    </source>
</reference>
<keyword evidence="1" id="KW-0812">Transmembrane</keyword>
<dbReference type="RefSeq" id="WP_132746498.1">
    <property type="nucleotide sequence ID" value="NZ_SLXK01000017.1"/>
</dbReference>
<dbReference type="Proteomes" id="UP000295416">
    <property type="component" value="Unassembled WGS sequence"/>
</dbReference>
<dbReference type="AlphaFoldDB" id="A0A4R2P1A1"/>